<proteinExistence type="predicted"/>
<dbReference type="InterPro" id="IPR036282">
    <property type="entry name" value="Glutathione-S-Trfase_C_sf"/>
</dbReference>
<dbReference type="SFLD" id="SFLDS00019">
    <property type="entry name" value="Glutathione_Transferase_(cytos"/>
    <property type="match status" value="1"/>
</dbReference>
<dbReference type="PROSITE" id="PS50404">
    <property type="entry name" value="GST_NTER"/>
    <property type="match status" value="1"/>
</dbReference>
<dbReference type="InterPro" id="IPR004046">
    <property type="entry name" value="GST_C"/>
</dbReference>
<dbReference type="Proteomes" id="UP001139516">
    <property type="component" value="Unassembled WGS sequence"/>
</dbReference>
<dbReference type="Pfam" id="PF00043">
    <property type="entry name" value="GST_C"/>
    <property type="match status" value="1"/>
</dbReference>
<reference evidence="3" key="1">
    <citation type="submission" date="2022-04" db="EMBL/GenBank/DDBJ databases">
        <title>Roseomonas acroporae sp. nov., isolated from coral Acropora digitifera.</title>
        <authorList>
            <person name="Sun H."/>
        </authorList>
    </citation>
    <scope>NUCLEOTIDE SEQUENCE</scope>
    <source>
        <strain evidence="3">NAR14</strain>
    </source>
</reference>
<dbReference type="Gene3D" id="1.20.1050.10">
    <property type="match status" value="1"/>
</dbReference>
<evidence type="ECO:0000313" key="4">
    <source>
        <dbReference type="Proteomes" id="UP001139516"/>
    </source>
</evidence>
<dbReference type="RefSeq" id="WP_248665823.1">
    <property type="nucleotide sequence ID" value="NZ_JALPRX010000016.1"/>
</dbReference>
<dbReference type="PROSITE" id="PS50405">
    <property type="entry name" value="GST_CTER"/>
    <property type="match status" value="1"/>
</dbReference>
<dbReference type="PANTHER" id="PTHR44051">
    <property type="entry name" value="GLUTATHIONE S-TRANSFERASE-RELATED"/>
    <property type="match status" value="1"/>
</dbReference>
<sequence length="214" mass="23603">MADELVFYTNPMSRGRVVRWMLEEVGQPYRTELLDYGTTMKAPEYLAINPMGKVPALRHGGTVVTEVAAICAYLADAFPEAGLAPPPGDRQRGPYYRWLFFVAGPLEAAWANTSIGLVPPKDKERMIGYGNLATVLDTIENAVAGRSFLAGDRFSAADLYLAAMLGFGMQFGSIEKRPAFERYVARHDERPAHRRAVEIDDALIAERQQPGPPA</sequence>
<dbReference type="InterPro" id="IPR010987">
    <property type="entry name" value="Glutathione-S-Trfase_C-like"/>
</dbReference>
<protein>
    <submittedName>
        <fullName evidence="3">Glutathione S-transferase family protein</fullName>
    </submittedName>
</protein>
<feature type="domain" description="GST N-terminal" evidence="1">
    <location>
        <begin position="2"/>
        <end position="82"/>
    </location>
</feature>
<dbReference type="InterPro" id="IPR004045">
    <property type="entry name" value="Glutathione_S-Trfase_N"/>
</dbReference>
<gene>
    <name evidence="3" type="ORF">M0638_04785</name>
</gene>
<dbReference type="SUPFAM" id="SSF52833">
    <property type="entry name" value="Thioredoxin-like"/>
    <property type="match status" value="1"/>
</dbReference>
<dbReference type="Pfam" id="PF13409">
    <property type="entry name" value="GST_N_2"/>
    <property type="match status" value="1"/>
</dbReference>
<accession>A0A9X1Y5X9</accession>
<dbReference type="InterPro" id="IPR036249">
    <property type="entry name" value="Thioredoxin-like_sf"/>
</dbReference>
<dbReference type="PANTHER" id="PTHR44051:SF21">
    <property type="entry name" value="GLUTATHIONE S-TRANSFERASE FAMILY PROTEIN"/>
    <property type="match status" value="1"/>
</dbReference>
<dbReference type="SFLD" id="SFLDG00358">
    <property type="entry name" value="Main_(cytGST)"/>
    <property type="match status" value="1"/>
</dbReference>
<evidence type="ECO:0000259" key="1">
    <source>
        <dbReference type="PROSITE" id="PS50404"/>
    </source>
</evidence>
<dbReference type="SFLD" id="SFLDG01150">
    <property type="entry name" value="Main.1:_Beta-like"/>
    <property type="match status" value="1"/>
</dbReference>
<dbReference type="InterPro" id="IPR040079">
    <property type="entry name" value="Glutathione_S-Trfase"/>
</dbReference>
<dbReference type="EMBL" id="JALPRX010000016">
    <property type="protein sequence ID" value="MCK8783697.1"/>
    <property type="molecule type" value="Genomic_DNA"/>
</dbReference>
<dbReference type="SUPFAM" id="SSF47616">
    <property type="entry name" value="GST C-terminal domain-like"/>
    <property type="match status" value="1"/>
</dbReference>
<evidence type="ECO:0000259" key="2">
    <source>
        <dbReference type="PROSITE" id="PS50405"/>
    </source>
</evidence>
<comment type="caution">
    <text evidence="3">The sequence shown here is derived from an EMBL/GenBank/DDBJ whole genome shotgun (WGS) entry which is preliminary data.</text>
</comment>
<organism evidence="3 4">
    <name type="scientific">Roseomonas acroporae</name>
    <dbReference type="NCBI Taxonomy" id="2937791"/>
    <lineage>
        <taxon>Bacteria</taxon>
        <taxon>Pseudomonadati</taxon>
        <taxon>Pseudomonadota</taxon>
        <taxon>Alphaproteobacteria</taxon>
        <taxon>Acetobacterales</taxon>
        <taxon>Roseomonadaceae</taxon>
        <taxon>Roseomonas</taxon>
    </lineage>
</organism>
<name>A0A9X1Y5X9_9PROT</name>
<keyword evidence="4" id="KW-1185">Reference proteome</keyword>
<dbReference type="CDD" id="cd03046">
    <property type="entry name" value="GST_N_GTT1_like"/>
    <property type="match status" value="1"/>
</dbReference>
<dbReference type="AlphaFoldDB" id="A0A9X1Y5X9"/>
<dbReference type="CDD" id="cd03207">
    <property type="entry name" value="GST_C_8"/>
    <property type="match status" value="1"/>
</dbReference>
<evidence type="ECO:0000313" key="3">
    <source>
        <dbReference type="EMBL" id="MCK8783697.1"/>
    </source>
</evidence>
<feature type="domain" description="GST C-terminal" evidence="2">
    <location>
        <begin position="88"/>
        <end position="214"/>
    </location>
</feature>
<dbReference type="Gene3D" id="3.40.30.10">
    <property type="entry name" value="Glutaredoxin"/>
    <property type="match status" value="1"/>
</dbReference>